<keyword evidence="2" id="KW-0862">Zinc</keyword>
<proteinExistence type="predicted"/>
<keyword evidence="2" id="KW-0863">Zinc-finger</keyword>
<dbReference type="PANTHER" id="PTHR10799">
    <property type="entry name" value="SNF2/RAD54 HELICASE FAMILY"/>
    <property type="match status" value="1"/>
</dbReference>
<evidence type="ECO:0000259" key="4">
    <source>
        <dbReference type="PROSITE" id="PS51192"/>
    </source>
</evidence>
<dbReference type="PROSITE" id="PS51194">
    <property type="entry name" value="HELICASE_CTER"/>
    <property type="match status" value="1"/>
</dbReference>
<evidence type="ECO:0000256" key="1">
    <source>
        <dbReference type="ARBA" id="ARBA00022801"/>
    </source>
</evidence>
<dbReference type="Pfam" id="PF08455">
    <property type="entry name" value="SNF2_assoc"/>
    <property type="match status" value="1"/>
</dbReference>
<dbReference type="InterPro" id="IPR027417">
    <property type="entry name" value="P-loop_NTPase"/>
</dbReference>
<keyword evidence="6" id="KW-0347">Helicase</keyword>
<dbReference type="SMART" id="SM00487">
    <property type="entry name" value="DEXDc"/>
    <property type="match status" value="1"/>
</dbReference>
<dbReference type="CDD" id="cd18012">
    <property type="entry name" value="DEXQc_arch_SWI2_SNF2"/>
    <property type="match status" value="1"/>
</dbReference>
<dbReference type="Pfam" id="PF00271">
    <property type="entry name" value="Helicase_C"/>
    <property type="match status" value="1"/>
</dbReference>
<dbReference type="InterPro" id="IPR007527">
    <property type="entry name" value="Znf_SWIM"/>
</dbReference>
<dbReference type="Pfam" id="PF00176">
    <property type="entry name" value="SNF2-rel_dom"/>
    <property type="match status" value="1"/>
</dbReference>
<comment type="caution">
    <text evidence="6">The sequence shown here is derived from an EMBL/GenBank/DDBJ whole genome shotgun (WGS) entry which is preliminary data.</text>
</comment>
<keyword evidence="7" id="KW-1185">Reference proteome</keyword>
<dbReference type="InterPro" id="IPR049730">
    <property type="entry name" value="SNF2/RAD54-like_C"/>
</dbReference>
<feature type="domain" description="Helicase ATP-binding" evidence="4">
    <location>
        <begin position="594"/>
        <end position="749"/>
    </location>
</feature>
<dbReference type="SMART" id="SM00490">
    <property type="entry name" value="HELICc"/>
    <property type="match status" value="1"/>
</dbReference>
<keyword evidence="2" id="KW-0479">Metal-binding</keyword>
<dbReference type="InterPro" id="IPR013663">
    <property type="entry name" value="Helicase_SWF/SNF/SWI_bac"/>
</dbReference>
<dbReference type="GO" id="GO:0008270">
    <property type="term" value="F:zinc ion binding"/>
    <property type="evidence" value="ECO:0007669"/>
    <property type="project" value="UniProtKB-KW"/>
</dbReference>
<evidence type="ECO:0000259" key="3">
    <source>
        <dbReference type="PROSITE" id="PS50966"/>
    </source>
</evidence>
<dbReference type="InterPro" id="IPR038718">
    <property type="entry name" value="SNF2-like_sf"/>
</dbReference>
<name>A0A8I0DKW3_9CLOT</name>
<dbReference type="EMBL" id="JACOOQ010000004">
    <property type="protein sequence ID" value="MBC5639518.1"/>
    <property type="molecule type" value="Genomic_DNA"/>
</dbReference>
<feature type="domain" description="Helicase C-terminal" evidence="5">
    <location>
        <begin position="864"/>
        <end position="1027"/>
    </location>
</feature>
<dbReference type="Gene3D" id="3.40.50.300">
    <property type="entry name" value="P-loop containing nucleotide triphosphate hydrolases"/>
    <property type="match status" value="1"/>
</dbReference>
<feature type="domain" description="SWIM-type" evidence="3">
    <location>
        <begin position="58"/>
        <end position="104"/>
    </location>
</feature>
<evidence type="ECO:0000259" key="5">
    <source>
        <dbReference type="PROSITE" id="PS51194"/>
    </source>
</evidence>
<protein>
    <submittedName>
        <fullName evidence="6">DEAD/DEAH box helicase</fullName>
    </submittedName>
</protein>
<dbReference type="PROSITE" id="PS50966">
    <property type="entry name" value="ZF_SWIM"/>
    <property type="match status" value="1"/>
</dbReference>
<dbReference type="CDD" id="cd18793">
    <property type="entry name" value="SF2_C_SNF"/>
    <property type="match status" value="1"/>
</dbReference>
<sequence length="1028" mass="119702">MDLNEMLDLILLSGSKISRIEGKRLYQNKLVSDIKGKKIESIYHIYGKVKDEKIEKYYNVHIKVDLPNKKISGENCSCEDFLDNKYVHRDFKCKHMMAVAYKFYMIAKKNEKKKGSKEPIKIEKVSLKIEPRLKAIKENGHEKYIAQLWIGDSSLALMKSINEFIYCMENKRFLSLNDNFVYNPHKHILNEEAERIISYINKNIISKDSKGKRIIGRYFEIKAEELKEFLMLLEDNKSIIFNYDYVNYKAEVIKKVLPIHFNIKIKEGKISVTTTNKMPIPLNDSLDVFLYDRKIYVPTKEQIKFLKVIYKPLMDKGQVMIANNEESLVKILTILSNITEDISLGEGVKRLVKGLIKPEFYFIKANDEIYCKVDINYPVGKITLLEDVSKLSFIRDKIYEEKIVMEMEKLKFIKEANKFKFIGQDEDIYDLLSVRFKELLKEGKVYLNNAFKDIRLIKGKDLEYSFIEEEDGYYFKVKDFTIKELNFVLNQMKNKKGFYKTKNNNYLDLKDKTVIRILNILDSLDISDDNITIDKNKMLYINESLKNQGTAFDKGEETIKELDKGLSNRQQREVPDDLNAKLRNYQVEGFNWLNEIANLKVGGILADEMGLGKTIQIIAFLLSQKGKKSIVITPTSLIYNWRDEFNKFAPSLKVGIIHGDKKSRSVMMEKEFDVIVTTYGLIKNDYEYYKEKEFDFCIIDEAQNIKNSKAQNTKYVKAIKASCRIALSGTPMENNLMELWSIFDYIMPGYLLSEAKFKEKYLKEDMYDELKELIKPFILRRLKKDVIDELPNKIEKKFMVEMKENQKAVYQSYIKEVRQKLYSGEDNKITVFSYLTKLRQLCLDPSLILDDYVGRSAKIEAALNIVNMAIVENRKVLIFSQFTSVLQKLGSELSEKNIGYLYLDGSTKANKRVEMVKEFNESEDLKIFLISLKAGGTGLNLTSSDLVLHFDPWWNPAIEDQATDRAHRIGQQNIVEVIKLIAKDSVEENIIRLQEDKRELINKVISGEEIGSNVIGKLSRDEIIDLFS</sequence>
<dbReference type="InterPro" id="IPR000330">
    <property type="entry name" value="SNF2_N"/>
</dbReference>
<dbReference type="Proteomes" id="UP000662088">
    <property type="component" value="Unassembled WGS sequence"/>
</dbReference>
<dbReference type="InterPro" id="IPR014001">
    <property type="entry name" value="Helicase_ATP-bd"/>
</dbReference>
<dbReference type="PROSITE" id="PS51192">
    <property type="entry name" value="HELICASE_ATP_BIND_1"/>
    <property type="match status" value="1"/>
</dbReference>
<organism evidence="6 7">
    <name type="scientific">Clostridium lentum</name>
    <dbReference type="NCBI Taxonomy" id="2763037"/>
    <lineage>
        <taxon>Bacteria</taxon>
        <taxon>Bacillati</taxon>
        <taxon>Bacillota</taxon>
        <taxon>Clostridia</taxon>
        <taxon>Eubacteriales</taxon>
        <taxon>Clostridiaceae</taxon>
        <taxon>Clostridium</taxon>
    </lineage>
</organism>
<dbReference type="Gene3D" id="3.40.50.10810">
    <property type="entry name" value="Tandem AAA-ATPase domain"/>
    <property type="match status" value="1"/>
</dbReference>
<dbReference type="InterPro" id="IPR001650">
    <property type="entry name" value="Helicase_C-like"/>
</dbReference>
<dbReference type="GO" id="GO:0005524">
    <property type="term" value="F:ATP binding"/>
    <property type="evidence" value="ECO:0007669"/>
    <property type="project" value="InterPro"/>
</dbReference>
<reference evidence="6" key="1">
    <citation type="submission" date="2020-08" db="EMBL/GenBank/DDBJ databases">
        <title>Genome public.</title>
        <authorList>
            <person name="Liu C."/>
            <person name="Sun Q."/>
        </authorList>
    </citation>
    <scope>NUCLEOTIDE SEQUENCE</scope>
    <source>
        <strain evidence="6">NSJ-42</strain>
    </source>
</reference>
<evidence type="ECO:0000313" key="7">
    <source>
        <dbReference type="Proteomes" id="UP000662088"/>
    </source>
</evidence>
<accession>A0A8I0DKW3</accession>
<dbReference type="GO" id="GO:0016787">
    <property type="term" value="F:hydrolase activity"/>
    <property type="evidence" value="ECO:0007669"/>
    <property type="project" value="UniProtKB-KW"/>
</dbReference>
<dbReference type="RefSeq" id="WP_186834770.1">
    <property type="nucleotide sequence ID" value="NZ_JACOOQ010000004.1"/>
</dbReference>
<dbReference type="SUPFAM" id="SSF52540">
    <property type="entry name" value="P-loop containing nucleoside triphosphate hydrolases"/>
    <property type="match status" value="2"/>
</dbReference>
<evidence type="ECO:0000256" key="2">
    <source>
        <dbReference type="PROSITE-ProRule" id="PRU00325"/>
    </source>
</evidence>
<keyword evidence="6" id="KW-0067">ATP-binding</keyword>
<gene>
    <name evidence="6" type="ORF">H8R92_03560</name>
</gene>
<evidence type="ECO:0000313" key="6">
    <source>
        <dbReference type="EMBL" id="MBC5639518.1"/>
    </source>
</evidence>
<dbReference type="AlphaFoldDB" id="A0A8I0DKW3"/>
<keyword evidence="1" id="KW-0378">Hydrolase</keyword>
<dbReference type="GO" id="GO:0004386">
    <property type="term" value="F:helicase activity"/>
    <property type="evidence" value="ECO:0007669"/>
    <property type="project" value="UniProtKB-KW"/>
</dbReference>
<keyword evidence="6" id="KW-0547">Nucleotide-binding</keyword>